<keyword evidence="5" id="KW-0238">DNA-binding</keyword>
<accession>A0A3L6G6N1</accession>
<dbReference type="InterPro" id="IPR033389">
    <property type="entry name" value="AUX/IAA_dom"/>
</dbReference>
<keyword evidence="4 9" id="KW-0805">Transcription regulation</keyword>
<evidence type="ECO:0000259" key="11">
    <source>
        <dbReference type="PROSITE" id="PS51745"/>
    </source>
</evidence>
<dbReference type="EMBL" id="NCVQ01000002">
    <property type="protein sequence ID" value="PWZ44170.1"/>
    <property type="molecule type" value="Genomic_DNA"/>
</dbReference>
<dbReference type="Gene3D" id="2.30.30.1040">
    <property type="match status" value="1"/>
</dbReference>
<reference evidence="12 13" key="1">
    <citation type="journal article" date="2018" name="Nat. Genet.">
        <title>Extensive intraspecific gene order and gene structural variations between Mo17 and other maize genomes.</title>
        <authorList>
            <person name="Sun S."/>
            <person name="Zhou Y."/>
            <person name="Chen J."/>
            <person name="Shi J."/>
            <person name="Zhao H."/>
            <person name="Zhao H."/>
            <person name="Song W."/>
            <person name="Zhang M."/>
            <person name="Cui Y."/>
            <person name="Dong X."/>
            <person name="Liu H."/>
            <person name="Ma X."/>
            <person name="Jiao Y."/>
            <person name="Wang B."/>
            <person name="Wei X."/>
            <person name="Stein J.C."/>
            <person name="Glaubitz J.C."/>
            <person name="Lu F."/>
            <person name="Yu G."/>
            <person name="Liang C."/>
            <person name="Fengler K."/>
            <person name="Li B."/>
            <person name="Rafalski A."/>
            <person name="Schnable P.S."/>
            <person name="Ware D.H."/>
            <person name="Buckler E.S."/>
            <person name="Lai J."/>
        </authorList>
    </citation>
    <scope>NUCLEOTIDE SEQUENCE [LARGE SCALE GENOMIC DNA]</scope>
    <source>
        <strain evidence="13">cv. Missouri 17</strain>
        <tissue evidence="12">Seedling</tissue>
    </source>
</reference>
<dbReference type="Pfam" id="PF02309">
    <property type="entry name" value="AUX_IAA"/>
    <property type="match status" value="1"/>
</dbReference>
<protein>
    <recommendedName>
        <fullName evidence="9">Auxin-responsive protein</fullName>
    </recommendedName>
</protein>
<comment type="caution">
    <text evidence="12">The sequence shown here is derived from an EMBL/GenBank/DDBJ whole genome shotgun (WGS) entry which is preliminary data.</text>
</comment>
<dbReference type="EMBL" id="NCVQ01000002">
    <property type="protein sequence ID" value="PWZ44171.1"/>
    <property type="molecule type" value="Genomic_DNA"/>
</dbReference>
<dbReference type="Gene3D" id="2.40.330.10">
    <property type="entry name" value="DNA-binding pseudobarrel domain"/>
    <property type="match status" value="1"/>
</dbReference>
<keyword evidence="6 9" id="KW-0804">Transcription</keyword>
<dbReference type="GO" id="GO:0005634">
    <property type="term" value="C:nucleus"/>
    <property type="evidence" value="ECO:0007669"/>
    <property type="project" value="UniProtKB-SubCell"/>
</dbReference>
<comment type="function">
    <text evidence="1">Auxin response factors (ARFs) are transcriptional factors that bind specifically to the DNA sequence 5'-TGTCTC-3' found in the auxin-responsive promoter elements (AuxREs).</text>
</comment>
<feature type="domain" description="PB1" evidence="11">
    <location>
        <begin position="681"/>
        <end position="765"/>
    </location>
</feature>
<dbReference type="PANTHER" id="PTHR31384">
    <property type="entry name" value="AUXIN RESPONSE FACTOR 4-RELATED"/>
    <property type="match status" value="1"/>
</dbReference>
<evidence type="ECO:0000256" key="3">
    <source>
        <dbReference type="ARBA" id="ARBA00007853"/>
    </source>
</evidence>
<name>A0A3L6G6Y5_MAIZE</name>
<keyword evidence="7 9" id="KW-0539">Nucleus</keyword>
<evidence type="ECO:0000256" key="2">
    <source>
        <dbReference type="ARBA" id="ARBA00004123"/>
    </source>
</evidence>
<dbReference type="InterPro" id="IPR003340">
    <property type="entry name" value="B3_DNA-bd"/>
</dbReference>
<dbReference type="SUPFAM" id="SSF54277">
    <property type="entry name" value="CAD &amp; PB1 domains"/>
    <property type="match status" value="1"/>
</dbReference>
<keyword evidence="9" id="KW-0678">Repressor</keyword>
<dbReference type="PROSITE" id="PS51745">
    <property type="entry name" value="PB1"/>
    <property type="match status" value="1"/>
</dbReference>
<dbReference type="FunFam" id="3.10.20.90:FF:000047">
    <property type="entry name" value="Auxin response factor"/>
    <property type="match status" value="1"/>
</dbReference>
<keyword evidence="8 9" id="KW-0927">Auxin signaling pathway</keyword>
<feature type="region of interest" description="Disordered" evidence="10">
    <location>
        <begin position="482"/>
        <end position="516"/>
    </location>
</feature>
<evidence type="ECO:0000313" key="12">
    <source>
        <dbReference type="EMBL" id="PWZ44171.1"/>
    </source>
</evidence>
<dbReference type="SUPFAM" id="SSF101936">
    <property type="entry name" value="DNA-binding pseudobarrel domain"/>
    <property type="match status" value="1"/>
</dbReference>
<evidence type="ECO:0000256" key="9">
    <source>
        <dbReference type="RuleBase" id="RU004549"/>
    </source>
</evidence>
<dbReference type="AlphaFoldDB" id="A0A3L6G6Y5"/>
<dbReference type="GO" id="GO:0006355">
    <property type="term" value="P:regulation of DNA-templated transcription"/>
    <property type="evidence" value="ECO:0007669"/>
    <property type="project" value="InterPro"/>
</dbReference>
<dbReference type="InterPro" id="IPR044835">
    <property type="entry name" value="ARF_plant"/>
</dbReference>
<dbReference type="FunFam" id="2.30.30.1040:FF:000001">
    <property type="entry name" value="Auxin response factor"/>
    <property type="match status" value="1"/>
</dbReference>
<dbReference type="InterPro" id="IPR015300">
    <property type="entry name" value="DNA-bd_pseudobarrel_sf"/>
</dbReference>
<organism evidence="12">
    <name type="scientific">Zea mays</name>
    <name type="common">Maize</name>
    <dbReference type="NCBI Taxonomy" id="4577"/>
    <lineage>
        <taxon>Eukaryota</taxon>
        <taxon>Viridiplantae</taxon>
        <taxon>Streptophyta</taxon>
        <taxon>Embryophyta</taxon>
        <taxon>Tracheophyta</taxon>
        <taxon>Spermatophyta</taxon>
        <taxon>Magnoliopsida</taxon>
        <taxon>Liliopsida</taxon>
        <taxon>Poales</taxon>
        <taxon>Poaceae</taxon>
        <taxon>PACMAD clade</taxon>
        <taxon>Panicoideae</taxon>
        <taxon>Andropogonodae</taxon>
        <taxon>Andropogoneae</taxon>
        <taxon>Tripsacinae</taxon>
        <taxon>Zea</taxon>
    </lineage>
</organism>
<evidence type="ECO:0000256" key="5">
    <source>
        <dbReference type="ARBA" id="ARBA00023125"/>
    </source>
</evidence>
<dbReference type="CDD" id="cd10017">
    <property type="entry name" value="B3_DNA"/>
    <property type="match status" value="1"/>
</dbReference>
<sequence length="780" mass="86948">MSSSSAASIGQQPPEEEKKCLNSELWHACAGPLVCLPTVATRVVYFPQGHSEQVAASTNKEVDGHIPNYPNLPPQLICQLHDVTMHADVETDEVYAQMTLQPLNPQEQNDPYLPAEMGIMSKQPTNYFCKTLTASDTSTHGGFSVPRRAAERVFPPLDFTQQPPAQELIARDIHDVEWKFRHIFRGKNEKNQLLLGIRRASRPQTVMPSSVLSSDSMHIGLLAAAAHAAATNSRFTIFFNPRASPSEFVIPLSKYIKAVFHTRISVGMRFRMLFETEESSVRRYMGTITEVSDADPVRWPSSYWRSVKVGWDESTAGERPPRVSLWEIEPLTTFPMYPSLFPLRVKHPWYSGVAALHDDSNALMWLRGVAGEGGFQSLNFQSPGVGSWGQQRLHPSLLSNDHDQYQAVVAAAAASQSDGYPKQQFLHLQQPMQSPQEQCNLNPLLQQQILQQGSQQQMVSPDAQNIQSVLNPNAIQQQLQQLQQMQHAHNDQKQKIQPDQPYQVPSSAVLSSPTSLPSHLREKFGFSDPNVNSSSFISSSSNENMLESNFLQGSSKSVDLSRFNQPVVSEHQQQQAWKQKFMGSQSMSFGGSVSLNSPTTKDGPVDNKIGRDVQNQTLFSPQVDSSSLLYNMVPNLTSNVADNNISTIPSGSTYLQSPMYGCLDDSSGLLQNTGENDPTTRTFVKVYKSGSVGRSLDITRFSNYAELREELGQMFGIKGQLDDPDRSGWQLVFVDRENDVLLLGDDPWESFVNSVWYIKILSPEDVHKMGKPGNDPRYLS</sequence>
<evidence type="ECO:0000256" key="7">
    <source>
        <dbReference type="ARBA" id="ARBA00023242"/>
    </source>
</evidence>
<accession>A0A3L6G6Y5</accession>
<gene>
    <name evidence="12" type="ORF">Zm00014a_017321</name>
</gene>
<dbReference type="GO" id="GO:0009734">
    <property type="term" value="P:auxin-activated signaling pathway"/>
    <property type="evidence" value="ECO:0007669"/>
    <property type="project" value="UniProtKB-UniRule"/>
</dbReference>
<dbReference type="ExpressionAtlas" id="A0A3L6G6Y5">
    <property type="expression patterns" value="baseline and differential"/>
</dbReference>
<comment type="subunit">
    <text evidence="9">Homodimers and heterodimers.</text>
</comment>
<dbReference type="InterPro" id="IPR053793">
    <property type="entry name" value="PB1-like"/>
</dbReference>
<evidence type="ECO:0000256" key="6">
    <source>
        <dbReference type="ARBA" id="ARBA00023163"/>
    </source>
</evidence>
<dbReference type="Proteomes" id="UP000251960">
    <property type="component" value="Chromosome 10"/>
</dbReference>
<dbReference type="GO" id="GO:0003677">
    <property type="term" value="F:DNA binding"/>
    <property type="evidence" value="ECO:0007669"/>
    <property type="project" value="UniProtKB-KW"/>
</dbReference>
<evidence type="ECO:0000256" key="10">
    <source>
        <dbReference type="SAM" id="MobiDB-lite"/>
    </source>
</evidence>
<dbReference type="PANTHER" id="PTHR31384:SF185">
    <property type="entry name" value="AUXIN RESPONSE FACTOR 12"/>
    <property type="match status" value="1"/>
</dbReference>
<dbReference type="Gene3D" id="3.10.20.90">
    <property type="entry name" value="Phosphatidylinositol 3-kinase Catalytic Subunit, Chain A, domain 1"/>
    <property type="match status" value="1"/>
</dbReference>
<comment type="function">
    <text evidence="9">Aux/IAA proteins are short-lived transcriptional factors that function as repressors of early auxin response genes at low auxin concentrations.</text>
</comment>
<dbReference type="Pfam" id="PF06507">
    <property type="entry name" value="ARF_AD"/>
    <property type="match status" value="1"/>
</dbReference>
<evidence type="ECO:0000256" key="1">
    <source>
        <dbReference type="ARBA" id="ARBA00003182"/>
    </source>
</evidence>
<proteinExistence type="inferred from homology"/>
<evidence type="ECO:0000313" key="13">
    <source>
        <dbReference type="Proteomes" id="UP000251960"/>
    </source>
</evidence>
<comment type="similarity">
    <text evidence="3">Belongs to the ARF family.</text>
</comment>
<dbReference type="InterPro" id="IPR010525">
    <property type="entry name" value="ARF_dom"/>
</dbReference>
<comment type="similarity">
    <text evidence="9">Belongs to the Aux/IAA family.</text>
</comment>
<evidence type="ECO:0000256" key="8">
    <source>
        <dbReference type="ARBA" id="ARBA00023294"/>
    </source>
</evidence>
<feature type="compositionally biased region" description="Polar residues" evidence="10">
    <location>
        <begin position="503"/>
        <end position="516"/>
    </location>
</feature>
<comment type="subcellular location">
    <subcellularLocation>
        <location evidence="2 9">Nucleus</location>
    </subcellularLocation>
</comment>
<evidence type="ECO:0000256" key="4">
    <source>
        <dbReference type="ARBA" id="ARBA00023015"/>
    </source>
</evidence>